<name>A0A1U8Q7A2_NELNU</name>
<evidence type="ECO:0000313" key="2">
    <source>
        <dbReference type="Proteomes" id="UP000189703"/>
    </source>
</evidence>
<dbReference type="InParanoid" id="A0A1U8Q7A2"/>
<gene>
    <name evidence="3" type="primary">LOC104604353</name>
</gene>
<feature type="region of interest" description="Disordered" evidence="1">
    <location>
        <begin position="1"/>
        <end position="73"/>
    </location>
</feature>
<dbReference type="GeneID" id="104604353"/>
<reference evidence="3" key="1">
    <citation type="submission" date="2025-08" db="UniProtKB">
        <authorList>
            <consortium name="RefSeq"/>
        </authorList>
    </citation>
    <scope>IDENTIFICATION</scope>
</reference>
<feature type="compositionally biased region" description="Polar residues" evidence="1">
    <location>
        <begin position="20"/>
        <end position="52"/>
    </location>
</feature>
<proteinExistence type="predicted"/>
<sequence length="111" mass="12054">MASENPVEGSSMNEVIDEGSGSTVELNYQDSGLTDNTFHVDKNSNSSNSTQDIETEATHSHGIVDGRTLSGNQAQHGHTFLNHQFQLEAVAVPFPLLNMVVSCFLFHTVCM</sequence>
<dbReference type="KEGG" id="nnu:104604353"/>
<protein>
    <submittedName>
        <fullName evidence="3">Uncharacterized protein LOC104604353</fullName>
    </submittedName>
</protein>
<keyword evidence="2" id="KW-1185">Reference proteome</keyword>
<dbReference type="RefSeq" id="XP_019054477.1">
    <property type="nucleotide sequence ID" value="XM_019198932.1"/>
</dbReference>
<evidence type="ECO:0000256" key="1">
    <source>
        <dbReference type="SAM" id="MobiDB-lite"/>
    </source>
</evidence>
<evidence type="ECO:0000313" key="3">
    <source>
        <dbReference type="RefSeq" id="XP_019054477.1"/>
    </source>
</evidence>
<accession>A0A1U8Q7A2</accession>
<organism evidence="2 3">
    <name type="scientific">Nelumbo nucifera</name>
    <name type="common">Sacred lotus</name>
    <dbReference type="NCBI Taxonomy" id="4432"/>
    <lineage>
        <taxon>Eukaryota</taxon>
        <taxon>Viridiplantae</taxon>
        <taxon>Streptophyta</taxon>
        <taxon>Embryophyta</taxon>
        <taxon>Tracheophyta</taxon>
        <taxon>Spermatophyta</taxon>
        <taxon>Magnoliopsida</taxon>
        <taxon>Proteales</taxon>
        <taxon>Nelumbonaceae</taxon>
        <taxon>Nelumbo</taxon>
    </lineage>
</organism>
<dbReference type="Proteomes" id="UP000189703">
    <property type="component" value="Unplaced"/>
</dbReference>
<dbReference type="AlphaFoldDB" id="A0A1U8Q7A2"/>